<accession>A0A4R2HP05</accession>
<reference evidence="1 2" key="1">
    <citation type="journal article" date="2015" name="Stand. Genomic Sci.">
        <title>Genomic Encyclopedia of Bacterial and Archaeal Type Strains, Phase III: the genomes of soil and plant-associated and newly described type strains.</title>
        <authorList>
            <person name="Whitman W.B."/>
            <person name="Woyke T."/>
            <person name="Klenk H.P."/>
            <person name="Zhou Y."/>
            <person name="Lilburn T.G."/>
            <person name="Beck B.J."/>
            <person name="De Vos P."/>
            <person name="Vandamme P."/>
            <person name="Eisen J.A."/>
            <person name="Garrity G."/>
            <person name="Hugenholtz P."/>
            <person name="Kyrpides N.C."/>
        </authorList>
    </citation>
    <scope>NUCLEOTIDE SEQUENCE [LARGE SCALE GENOMIC DNA]</scope>
    <source>
        <strain evidence="1 2">VKM Ac-2572</strain>
    </source>
</reference>
<keyword evidence="2" id="KW-1185">Reference proteome</keyword>
<dbReference type="Proteomes" id="UP000294508">
    <property type="component" value="Unassembled WGS sequence"/>
</dbReference>
<proteinExistence type="predicted"/>
<evidence type="ECO:0000313" key="2">
    <source>
        <dbReference type="Proteomes" id="UP000294508"/>
    </source>
</evidence>
<comment type="caution">
    <text evidence="1">The sequence shown here is derived from an EMBL/GenBank/DDBJ whole genome shotgun (WGS) entry which is preliminary data.</text>
</comment>
<evidence type="ECO:0000313" key="1">
    <source>
        <dbReference type="EMBL" id="TCO32884.1"/>
    </source>
</evidence>
<name>A0A4R2HP05_9ACTN</name>
<gene>
    <name evidence="1" type="ORF">EV652_104490</name>
</gene>
<dbReference type="EMBL" id="SLWN01000004">
    <property type="protein sequence ID" value="TCO32884.1"/>
    <property type="molecule type" value="Genomic_DNA"/>
</dbReference>
<organism evidence="1 2">
    <name type="scientific">Kribbella steppae</name>
    <dbReference type="NCBI Taxonomy" id="2512223"/>
    <lineage>
        <taxon>Bacteria</taxon>
        <taxon>Bacillati</taxon>
        <taxon>Actinomycetota</taxon>
        <taxon>Actinomycetes</taxon>
        <taxon>Propionibacteriales</taxon>
        <taxon>Kribbellaceae</taxon>
        <taxon>Kribbella</taxon>
    </lineage>
</organism>
<sequence length="77" mass="8477">MKELARVRTRWVSNPHYVNVDLGRREVGFLVLSGDGEVADAVVHDQADADHQALMNEIRRLAEPIVSAAARATTGPR</sequence>
<protein>
    <submittedName>
        <fullName evidence="1">Uncharacterized protein</fullName>
    </submittedName>
</protein>
<dbReference type="AlphaFoldDB" id="A0A4R2HP05"/>